<dbReference type="InterPro" id="IPR036397">
    <property type="entry name" value="RNaseH_sf"/>
</dbReference>
<evidence type="ECO:0000313" key="1">
    <source>
        <dbReference type="EMBL" id="UYV81953.1"/>
    </source>
</evidence>
<proteinExistence type="predicted"/>
<evidence type="ECO:0000313" key="2">
    <source>
        <dbReference type="Proteomes" id="UP001235939"/>
    </source>
</evidence>
<dbReference type="Gene3D" id="3.30.420.10">
    <property type="entry name" value="Ribonuclease H-like superfamily/Ribonuclease H"/>
    <property type="match status" value="1"/>
</dbReference>
<sequence length="250" mass="28908">MEQQLPARMSLDVTGVSFTRHQLSAWKSGVINCLGFWAKRWSTDLIDIVQRFVPMDETWVHHYIPETKQPLKQWVQTRGSEPKKEKSIASAKKDNAPAHISVLAMGKPRDLRHDLLGHPPYSPDLALSDFHHLDNSDFVSKEEIDRAVDEYSLPDSHFWEGLILEKHWTKCVEVKGDYHFLTTDDGYPQLKLIGFPLLPRLPQVLVSRPIIFFRASYLADDLALWAVYRFYPVHHFLNCPPAVPLRKQFA</sequence>
<dbReference type="EMBL" id="CP092883">
    <property type="protein sequence ID" value="UYV81953.1"/>
    <property type="molecule type" value="Genomic_DNA"/>
</dbReference>
<name>A0ABY6LLK5_9ARAC</name>
<dbReference type="PANTHER" id="PTHR46060">
    <property type="entry name" value="MARINER MOS1 TRANSPOSASE-LIKE PROTEIN"/>
    <property type="match status" value="1"/>
</dbReference>
<accession>A0ABY6LLK5</accession>
<keyword evidence="2" id="KW-1185">Reference proteome</keyword>
<dbReference type="PANTHER" id="PTHR46060:SF3">
    <property type="entry name" value="PROTEIN GVQW3"/>
    <property type="match status" value="1"/>
</dbReference>
<dbReference type="InterPro" id="IPR052709">
    <property type="entry name" value="Transposase-MT_Hybrid"/>
</dbReference>
<gene>
    <name evidence="1" type="ORF">LAZ67_21000223</name>
</gene>
<organism evidence="1 2">
    <name type="scientific">Cordylochernes scorpioides</name>
    <dbReference type="NCBI Taxonomy" id="51811"/>
    <lineage>
        <taxon>Eukaryota</taxon>
        <taxon>Metazoa</taxon>
        <taxon>Ecdysozoa</taxon>
        <taxon>Arthropoda</taxon>
        <taxon>Chelicerata</taxon>
        <taxon>Arachnida</taxon>
        <taxon>Pseudoscorpiones</taxon>
        <taxon>Cheliferoidea</taxon>
        <taxon>Chernetidae</taxon>
        <taxon>Cordylochernes</taxon>
    </lineage>
</organism>
<reference evidence="1 2" key="1">
    <citation type="submission" date="2022-01" db="EMBL/GenBank/DDBJ databases">
        <title>A chromosomal length assembly of Cordylochernes scorpioides.</title>
        <authorList>
            <person name="Zeh D."/>
            <person name="Zeh J."/>
        </authorList>
    </citation>
    <scope>NUCLEOTIDE SEQUENCE [LARGE SCALE GENOMIC DNA]</scope>
    <source>
        <strain evidence="1">IN4F17</strain>
        <tissue evidence="1">Whole Body</tissue>
    </source>
</reference>
<protein>
    <submittedName>
        <fullName evidence="1">Uncharacterized protein</fullName>
    </submittedName>
</protein>
<dbReference type="Proteomes" id="UP001235939">
    <property type="component" value="Chromosome 21"/>
</dbReference>